<protein>
    <submittedName>
        <fullName evidence="2">Uncharacterized protein</fullName>
    </submittedName>
</protein>
<feature type="compositionally biased region" description="Low complexity" evidence="1">
    <location>
        <begin position="72"/>
        <end position="84"/>
    </location>
</feature>
<sequence>IPRTEHFRYTSSRTSLEPSEYGEDRSDNGGQRPHFTVNVATAPRQSNVALISQNIEDNYSTRKNIDNMSVSSTLSTLSGCSSESRPTPSQIPVLPPIDYDDPDSGTGGSDSDVQSTPFVVLV</sequence>
<feature type="region of interest" description="Disordered" evidence="1">
    <location>
        <begin position="72"/>
        <end position="122"/>
    </location>
</feature>
<organism evidence="2 3">
    <name type="scientific">Strongylus vulgaris</name>
    <name type="common">Blood worm</name>
    <dbReference type="NCBI Taxonomy" id="40348"/>
    <lineage>
        <taxon>Eukaryota</taxon>
        <taxon>Metazoa</taxon>
        <taxon>Ecdysozoa</taxon>
        <taxon>Nematoda</taxon>
        <taxon>Chromadorea</taxon>
        <taxon>Rhabditida</taxon>
        <taxon>Rhabditina</taxon>
        <taxon>Rhabditomorpha</taxon>
        <taxon>Strongyloidea</taxon>
        <taxon>Strongylidae</taxon>
        <taxon>Strongylus</taxon>
    </lineage>
</organism>
<evidence type="ECO:0000313" key="2">
    <source>
        <dbReference type="EMBL" id="VDM72789.1"/>
    </source>
</evidence>
<feature type="compositionally biased region" description="Polar residues" evidence="1">
    <location>
        <begin position="113"/>
        <end position="122"/>
    </location>
</feature>
<proteinExistence type="predicted"/>
<feature type="region of interest" description="Disordered" evidence="1">
    <location>
        <begin position="1"/>
        <end position="35"/>
    </location>
</feature>
<dbReference type="EMBL" id="UYYB01027267">
    <property type="protein sequence ID" value="VDM72789.1"/>
    <property type="molecule type" value="Genomic_DNA"/>
</dbReference>
<name>A0A3P7IZV4_STRVU</name>
<reference evidence="2 3" key="1">
    <citation type="submission" date="2018-11" db="EMBL/GenBank/DDBJ databases">
        <authorList>
            <consortium name="Pathogen Informatics"/>
        </authorList>
    </citation>
    <scope>NUCLEOTIDE SEQUENCE [LARGE SCALE GENOMIC DNA]</scope>
</reference>
<dbReference type="Proteomes" id="UP000270094">
    <property type="component" value="Unassembled WGS sequence"/>
</dbReference>
<feature type="non-terminal residue" evidence="2">
    <location>
        <position position="1"/>
    </location>
</feature>
<dbReference type="AlphaFoldDB" id="A0A3P7IZV4"/>
<keyword evidence="3" id="KW-1185">Reference proteome</keyword>
<gene>
    <name evidence="2" type="ORF">SVUK_LOCUS7787</name>
</gene>
<evidence type="ECO:0000256" key="1">
    <source>
        <dbReference type="SAM" id="MobiDB-lite"/>
    </source>
</evidence>
<evidence type="ECO:0000313" key="3">
    <source>
        <dbReference type="Proteomes" id="UP000270094"/>
    </source>
</evidence>
<accession>A0A3P7IZV4</accession>